<dbReference type="AlphaFoldDB" id="A0A8J6ARX0"/>
<protein>
    <submittedName>
        <fullName evidence="2">Uncharacterized protein</fullName>
    </submittedName>
</protein>
<keyword evidence="3" id="KW-1185">Reference proteome</keyword>
<organism evidence="2 3">
    <name type="scientific">Carpediemonas membranifera</name>
    <dbReference type="NCBI Taxonomy" id="201153"/>
    <lineage>
        <taxon>Eukaryota</taxon>
        <taxon>Metamonada</taxon>
        <taxon>Carpediemonas-like organisms</taxon>
        <taxon>Carpediemonas</taxon>
    </lineage>
</organism>
<evidence type="ECO:0000256" key="1">
    <source>
        <dbReference type="SAM" id="MobiDB-lite"/>
    </source>
</evidence>
<proteinExistence type="predicted"/>
<evidence type="ECO:0000313" key="3">
    <source>
        <dbReference type="Proteomes" id="UP000717585"/>
    </source>
</evidence>
<feature type="region of interest" description="Disordered" evidence="1">
    <location>
        <begin position="214"/>
        <end position="256"/>
    </location>
</feature>
<dbReference type="EMBL" id="JAHDYR010000038">
    <property type="protein sequence ID" value="KAG9392488.1"/>
    <property type="molecule type" value="Genomic_DNA"/>
</dbReference>
<feature type="compositionally biased region" description="Basic and acidic residues" evidence="1">
    <location>
        <begin position="34"/>
        <end position="43"/>
    </location>
</feature>
<evidence type="ECO:0000313" key="2">
    <source>
        <dbReference type="EMBL" id="KAG9392488.1"/>
    </source>
</evidence>
<accession>A0A8J6ARX0</accession>
<name>A0A8J6ARX0_9EUKA</name>
<reference evidence="2" key="1">
    <citation type="submission" date="2021-05" db="EMBL/GenBank/DDBJ databases">
        <title>A free-living protist that lacks canonical eukaryotic 1 DNA replication and segregation systems.</title>
        <authorList>
            <person name="Salas-Leiva D.E."/>
            <person name="Tromer E.C."/>
            <person name="Curtis B.A."/>
            <person name="Jerlstrom-Hultqvist J."/>
            <person name="Kolisko M."/>
            <person name="Yi Z."/>
            <person name="Salas-Leiva J.S."/>
            <person name="Gallot-Lavallee L."/>
            <person name="Kops G.J.P.L."/>
            <person name="Archibald J.M."/>
            <person name="Simpson A.G.B."/>
            <person name="Roger A.J."/>
        </authorList>
    </citation>
    <scope>NUCLEOTIDE SEQUENCE</scope>
    <source>
        <strain evidence="2">BICM</strain>
    </source>
</reference>
<dbReference type="Proteomes" id="UP000717585">
    <property type="component" value="Unassembled WGS sequence"/>
</dbReference>
<feature type="compositionally biased region" description="Basic and acidic residues" evidence="1">
    <location>
        <begin position="221"/>
        <end position="230"/>
    </location>
</feature>
<feature type="region of interest" description="Disordered" evidence="1">
    <location>
        <begin position="1"/>
        <end position="53"/>
    </location>
</feature>
<comment type="caution">
    <text evidence="2">The sequence shown here is derived from an EMBL/GenBank/DDBJ whole genome shotgun (WGS) entry which is preliminary data.</text>
</comment>
<sequence>MVTSGIRQDLRQPPSDIPEVQFERPEASAGFDDDISRQSDRSSKHQSHVLTKVPGTTLIEHNAAISPPALAQTRMLSKRTKEKKGPKAKRRVYTYEDKMRYILECENHGMDKVLAENPQLRKESLVRWISSRRNGELKKVKRGPKPRADRDHSVLTLLESQGVKPTEPISADLLVTLKEIYCQAFPEQSLGSLSTFRKAVIRVRERVCGLSELTPGQVAEEPPRAAGEKKAARKTKSANDGKAQPDPAAMGPGLHAATSIPSFEGVSDVAVGVGSLDPASLYLSNSFGPLPSPTSLRQFTQSAIDEHHDPRQFIGDLGTVLRLVEGVCAGRWVDMDEPGEEDRAGLRRAAGWLRALAEAARVQVPAL</sequence>
<gene>
    <name evidence="2" type="ORF">J8273_5480</name>
</gene>